<reference evidence="3" key="2">
    <citation type="journal article" date="2021" name="PeerJ">
        <title>Extensive microbial diversity within the chicken gut microbiome revealed by metagenomics and culture.</title>
        <authorList>
            <person name="Gilroy R."/>
            <person name="Ravi A."/>
            <person name="Getino M."/>
            <person name="Pursley I."/>
            <person name="Horton D.L."/>
            <person name="Alikhan N.F."/>
            <person name="Baker D."/>
            <person name="Gharbi K."/>
            <person name="Hall N."/>
            <person name="Watson M."/>
            <person name="Adriaenssens E.M."/>
            <person name="Foster-Nyarko E."/>
            <person name="Jarju S."/>
            <person name="Secka A."/>
            <person name="Antonio M."/>
            <person name="Oren A."/>
            <person name="Chaudhuri R.R."/>
            <person name="La Ragione R."/>
            <person name="Hildebrand F."/>
            <person name="Pallen M.J."/>
        </authorList>
    </citation>
    <scope>NUCLEOTIDE SEQUENCE</scope>
    <source>
        <strain evidence="3">F1-3629</strain>
    </source>
</reference>
<name>A0A940DPI8_9BACT</name>
<dbReference type="InterPro" id="IPR025150">
    <property type="entry name" value="GH123_cat"/>
</dbReference>
<organism evidence="3 4">
    <name type="scientific">Candidatus Cryptobacteroides gallistercoris</name>
    <dbReference type="NCBI Taxonomy" id="2840765"/>
    <lineage>
        <taxon>Bacteria</taxon>
        <taxon>Pseudomonadati</taxon>
        <taxon>Bacteroidota</taxon>
        <taxon>Bacteroidia</taxon>
        <taxon>Bacteroidales</taxon>
        <taxon>Candidatus Cryptobacteroides</taxon>
    </lineage>
</organism>
<sequence length="578" mass="65580">MLLVPVVLYSTESNSLRLDMEGGVVAGWGSTDVRYPEELSRSGVSGQHESDFSLDDAFSLDKEISLKAWRGESVSAQIVVVTGAEGALDSLHAEVQDFPCGVRTGFVGYVMTDELNRDGSGGCGYRRNADFDSSYVADPIDHLTEAKAVAENSVQPLWLTVDVPRDIPAGKYDGLVRICDGSRELSSLRLTLEVSGRTLPEENDFHLDLWQNPYAVARYYGVGPFSEAHFDMMRPIMQLYADAGGKVITASITHKPWDGQTYDPFESMVTWMRKADGTWLFDYTVFDMWVEFMMSLGVDSQINCYSMIPWRLSFQYFDQASNSLKFLDTVPGEAEYEEFWTRMLKSFAAHLREKGWFDITMIAMDERPMDRMLAAVEVIKNADPDFRIAFEGNCHEELLDALDYYCIPIWDNYPEGAVEKRREEGKITAWYTCCTESWPNTFTFSYPAEAEWIGWYVAANGLDGYLRWAFNSWPEDPMRDSRFTAWAAGDTYLVYPGGLSSIRFERLKAGITAYRKIMALREEFTRTGNRSGLARLEKALSLFRLPDADAVRQHVLDKDMPDFAADAVNAAKKMLERY</sequence>
<dbReference type="Pfam" id="PF13320">
    <property type="entry name" value="GH123_cat"/>
    <property type="match status" value="1"/>
</dbReference>
<evidence type="ECO:0000313" key="3">
    <source>
        <dbReference type="EMBL" id="MBO8454593.1"/>
    </source>
</evidence>
<accession>A0A940DPI8</accession>
<evidence type="ECO:0000259" key="1">
    <source>
        <dbReference type="Pfam" id="PF13320"/>
    </source>
</evidence>
<reference evidence="3" key="1">
    <citation type="submission" date="2020-10" db="EMBL/GenBank/DDBJ databases">
        <authorList>
            <person name="Gilroy R."/>
        </authorList>
    </citation>
    <scope>NUCLEOTIDE SEQUENCE</scope>
    <source>
        <strain evidence="3">F1-3629</strain>
    </source>
</reference>
<dbReference type="AlphaFoldDB" id="A0A940DPI8"/>
<dbReference type="EMBL" id="JADIMJ010000118">
    <property type="protein sequence ID" value="MBO8454593.1"/>
    <property type="molecule type" value="Genomic_DNA"/>
</dbReference>
<comment type="caution">
    <text evidence="3">The sequence shown here is derived from an EMBL/GenBank/DDBJ whole genome shotgun (WGS) entry which is preliminary data.</text>
</comment>
<evidence type="ECO:0000313" key="4">
    <source>
        <dbReference type="Proteomes" id="UP000771749"/>
    </source>
</evidence>
<gene>
    <name evidence="3" type="ORF">IAC07_07730</name>
</gene>
<proteinExistence type="predicted"/>
<feature type="domain" description="Glycoside hydrolase 123 N-terminal" evidence="2">
    <location>
        <begin position="59"/>
        <end position="179"/>
    </location>
</feature>
<feature type="domain" description="Glycoside hydrolase 123 catalytic" evidence="1">
    <location>
        <begin position="210"/>
        <end position="518"/>
    </location>
</feature>
<dbReference type="Proteomes" id="UP000771749">
    <property type="component" value="Unassembled WGS sequence"/>
</dbReference>
<dbReference type="Pfam" id="PF22680">
    <property type="entry name" value="Glyco_hydro_123_N_2"/>
    <property type="match status" value="1"/>
</dbReference>
<dbReference type="InterPro" id="IPR053850">
    <property type="entry name" value="Glyco_hydro_123_N_2"/>
</dbReference>
<evidence type="ECO:0000259" key="2">
    <source>
        <dbReference type="Pfam" id="PF22680"/>
    </source>
</evidence>
<protein>
    <submittedName>
        <fullName evidence="3">DUF4091 domain-containing protein</fullName>
    </submittedName>
</protein>